<dbReference type="RefSeq" id="WP_043918264.1">
    <property type="nucleotide sequence ID" value="NZ_FZPF01000006.1"/>
</dbReference>
<comment type="caution">
    <text evidence="2">The sequence shown here is derived from an EMBL/GenBank/DDBJ whole genome shotgun (WGS) entry which is preliminary data.</text>
</comment>
<name>A0A0D1CQ98_9RHOB</name>
<sequence length="81" mass="8531">MKYVAVVAIGALAACTAPPAQPVDPAGYVTPDYAVPFAIRALLPRGITAADVRERDGCYAYSLRGTLYPVQRPDGGQYCIG</sequence>
<evidence type="ECO:0000313" key="2">
    <source>
        <dbReference type="EMBL" id="KIT16937.1"/>
    </source>
</evidence>
<evidence type="ECO:0008006" key="4">
    <source>
        <dbReference type="Google" id="ProtNLM"/>
    </source>
</evidence>
<feature type="signal peptide" evidence="1">
    <location>
        <begin position="1"/>
        <end position="22"/>
    </location>
</feature>
<keyword evidence="1" id="KW-0732">Signal</keyword>
<dbReference type="STRING" id="935700.jaqu_14360"/>
<accession>A0A0D1CQ98</accession>
<protein>
    <recommendedName>
        <fullName evidence="4">Lipoprotein</fullName>
    </recommendedName>
</protein>
<dbReference type="OrthoDB" id="7659063at2"/>
<keyword evidence="3" id="KW-1185">Reference proteome</keyword>
<gene>
    <name evidence="2" type="ORF">jaqu_14360</name>
</gene>
<organism evidence="2 3">
    <name type="scientific">Jannaschia aquimarina</name>
    <dbReference type="NCBI Taxonomy" id="935700"/>
    <lineage>
        <taxon>Bacteria</taxon>
        <taxon>Pseudomonadati</taxon>
        <taxon>Pseudomonadota</taxon>
        <taxon>Alphaproteobacteria</taxon>
        <taxon>Rhodobacterales</taxon>
        <taxon>Roseobacteraceae</taxon>
        <taxon>Jannaschia</taxon>
    </lineage>
</organism>
<proteinExistence type="predicted"/>
<dbReference type="PATRIC" id="fig|935700.4.peg.1487"/>
<evidence type="ECO:0000256" key="1">
    <source>
        <dbReference type="SAM" id="SignalP"/>
    </source>
</evidence>
<evidence type="ECO:0000313" key="3">
    <source>
        <dbReference type="Proteomes" id="UP000032232"/>
    </source>
</evidence>
<dbReference type="PROSITE" id="PS51257">
    <property type="entry name" value="PROKAR_LIPOPROTEIN"/>
    <property type="match status" value="1"/>
</dbReference>
<reference evidence="2 3" key="1">
    <citation type="submission" date="2015-02" db="EMBL/GenBank/DDBJ databases">
        <title>Genome Sequence of Jannaschia aquimarina DSM28248, a member of the Roseobacter clade.</title>
        <authorList>
            <person name="Voget S."/>
            <person name="Daniel R."/>
        </authorList>
    </citation>
    <scope>NUCLEOTIDE SEQUENCE [LARGE SCALE GENOMIC DNA]</scope>
    <source>
        <strain evidence="2 3">GSW-M26</strain>
    </source>
</reference>
<dbReference type="EMBL" id="JYFE01000025">
    <property type="protein sequence ID" value="KIT16937.1"/>
    <property type="molecule type" value="Genomic_DNA"/>
</dbReference>
<dbReference type="AlphaFoldDB" id="A0A0D1CQ98"/>
<dbReference type="Proteomes" id="UP000032232">
    <property type="component" value="Unassembled WGS sequence"/>
</dbReference>
<feature type="chain" id="PRO_5002244343" description="Lipoprotein" evidence="1">
    <location>
        <begin position="23"/>
        <end position="81"/>
    </location>
</feature>